<dbReference type="AlphaFoldDB" id="A0A7X9FTQ5"/>
<comment type="caution">
    <text evidence="8">The sequence shown here is derived from an EMBL/GenBank/DDBJ whole genome shotgun (WGS) entry which is preliminary data.</text>
</comment>
<sequence>FLWRTLIAVFTPPLRPSLILTQMLQIGVNSSLVIALIGIFTGAVLAVQMDYSLSMFGATAFTGSTIALSLIRELGPVLTALMVIGRAGSAMTAELGIMRITEQIDALKSMAVDPIKYLMAPRLIAAVIVTPLLASIFNVIGIAGGYVVGVGLLGLSPGTFMGQIYSSVTPTDVYAGLIKALVFGFIFGWVSCYKGYKCGFGAVGVNKATTQSVVISSVAILIVDYFLTSILTRVFM</sequence>
<evidence type="ECO:0000256" key="2">
    <source>
        <dbReference type="ARBA" id="ARBA00007556"/>
    </source>
</evidence>
<evidence type="ECO:0000256" key="4">
    <source>
        <dbReference type="ARBA" id="ARBA00022692"/>
    </source>
</evidence>
<feature type="transmembrane region" description="Helical" evidence="7">
    <location>
        <begin position="213"/>
        <end position="235"/>
    </location>
</feature>
<evidence type="ECO:0000256" key="1">
    <source>
        <dbReference type="ARBA" id="ARBA00004141"/>
    </source>
</evidence>
<keyword evidence="3" id="KW-0813">Transport</keyword>
<evidence type="ECO:0000256" key="3">
    <source>
        <dbReference type="ARBA" id="ARBA00022448"/>
    </source>
</evidence>
<feature type="transmembrane region" description="Helical" evidence="7">
    <location>
        <begin position="122"/>
        <end position="153"/>
    </location>
</feature>
<evidence type="ECO:0000313" key="8">
    <source>
        <dbReference type="EMBL" id="NMC64146.1"/>
    </source>
</evidence>
<dbReference type="NCBIfam" id="TIGR00056">
    <property type="entry name" value="MlaE family lipid ABC transporter permease subunit"/>
    <property type="match status" value="1"/>
</dbReference>
<keyword evidence="4 7" id="KW-0812">Transmembrane</keyword>
<keyword evidence="5 7" id="KW-1133">Transmembrane helix</keyword>
<dbReference type="PANTHER" id="PTHR30188">
    <property type="entry name" value="ABC TRANSPORTER PERMEASE PROTEIN-RELATED"/>
    <property type="match status" value="1"/>
</dbReference>
<gene>
    <name evidence="8" type="ORF">GYA55_13360</name>
</gene>
<feature type="transmembrane region" description="Helical" evidence="7">
    <location>
        <begin position="23"/>
        <end position="46"/>
    </location>
</feature>
<reference evidence="8 9" key="1">
    <citation type="journal article" date="2020" name="Biotechnol. Biofuels">
        <title>New insights from the biogas microbiome by comprehensive genome-resolved metagenomics of nearly 1600 species originating from multiple anaerobic digesters.</title>
        <authorList>
            <person name="Campanaro S."/>
            <person name="Treu L."/>
            <person name="Rodriguez-R L.M."/>
            <person name="Kovalovszki A."/>
            <person name="Ziels R.M."/>
            <person name="Maus I."/>
            <person name="Zhu X."/>
            <person name="Kougias P.G."/>
            <person name="Basile A."/>
            <person name="Luo G."/>
            <person name="Schluter A."/>
            <person name="Konstantinidis K.T."/>
            <person name="Angelidaki I."/>
        </authorList>
    </citation>
    <scope>NUCLEOTIDE SEQUENCE [LARGE SCALE GENOMIC DNA]</scope>
    <source>
        <strain evidence="8">AS27yjCOA_65</strain>
    </source>
</reference>
<dbReference type="PANTHER" id="PTHR30188:SF4">
    <property type="entry name" value="PROTEIN TRIGALACTOSYLDIACYLGLYCEROL 1, CHLOROPLASTIC"/>
    <property type="match status" value="1"/>
</dbReference>
<comment type="similarity">
    <text evidence="2 7">Belongs to the MlaE permease family.</text>
</comment>
<feature type="non-terminal residue" evidence="8">
    <location>
        <position position="1"/>
    </location>
</feature>
<dbReference type="GO" id="GO:0005548">
    <property type="term" value="F:phospholipid transporter activity"/>
    <property type="evidence" value="ECO:0007669"/>
    <property type="project" value="TreeGrafter"/>
</dbReference>
<organism evidence="8 9">
    <name type="scientific">SAR324 cluster bacterium</name>
    <dbReference type="NCBI Taxonomy" id="2024889"/>
    <lineage>
        <taxon>Bacteria</taxon>
        <taxon>Deltaproteobacteria</taxon>
        <taxon>SAR324 cluster</taxon>
    </lineage>
</organism>
<evidence type="ECO:0000256" key="5">
    <source>
        <dbReference type="ARBA" id="ARBA00022989"/>
    </source>
</evidence>
<dbReference type="Pfam" id="PF02405">
    <property type="entry name" value="MlaE"/>
    <property type="match status" value="1"/>
</dbReference>
<evidence type="ECO:0000256" key="6">
    <source>
        <dbReference type="ARBA" id="ARBA00023136"/>
    </source>
</evidence>
<keyword evidence="6 7" id="KW-0472">Membrane</keyword>
<feature type="transmembrane region" description="Helical" evidence="7">
    <location>
        <begin position="53"/>
        <end position="71"/>
    </location>
</feature>
<dbReference type="InterPro" id="IPR030802">
    <property type="entry name" value="Permease_MalE"/>
</dbReference>
<evidence type="ECO:0000313" key="9">
    <source>
        <dbReference type="Proteomes" id="UP000524246"/>
    </source>
</evidence>
<evidence type="ECO:0000256" key="7">
    <source>
        <dbReference type="RuleBase" id="RU362044"/>
    </source>
</evidence>
<dbReference type="GO" id="GO:0043190">
    <property type="term" value="C:ATP-binding cassette (ABC) transporter complex"/>
    <property type="evidence" value="ECO:0007669"/>
    <property type="project" value="InterPro"/>
</dbReference>
<dbReference type="EMBL" id="JAAZON010000608">
    <property type="protein sequence ID" value="NMC64146.1"/>
    <property type="molecule type" value="Genomic_DNA"/>
</dbReference>
<protein>
    <submittedName>
        <fullName evidence="8">ABC transporter permease</fullName>
    </submittedName>
</protein>
<name>A0A7X9FTQ5_9DELT</name>
<comment type="subcellular location">
    <subcellularLocation>
        <location evidence="1">Membrane</location>
        <topology evidence="1">Multi-pass membrane protein</topology>
    </subcellularLocation>
</comment>
<accession>A0A7X9FTQ5</accession>
<dbReference type="InterPro" id="IPR003453">
    <property type="entry name" value="ABC_MlaE_roteobac"/>
</dbReference>
<dbReference type="Proteomes" id="UP000524246">
    <property type="component" value="Unassembled WGS sequence"/>
</dbReference>
<feature type="transmembrane region" description="Helical" evidence="7">
    <location>
        <begin position="173"/>
        <end position="192"/>
    </location>
</feature>
<proteinExistence type="inferred from homology"/>